<reference evidence="1 2" key="1">
    <citation type="submission" date="2014-12" db="EMBL/GenBank/DDBJ databases">
        <title>Draft genome sequences of 10 type strains of Lactococcus.</title>
        <authorList>
            <person name="Sun Z."/>
            <person name="Zhong Z."/>
            <person name="Liu W."/>
            <person name="Zhang W."/>
            <person name="Zhang H."/>
        </authorList>
    </citation>
    <scope>NUCLEOTIDE SEQUENCE [LARGE SCALE GENOMIC DNA]</scope>
    <source>
        <strain evidence="1 2">DSM 6634</strain>
    </source>
</reference>
<evidence type="ECO:0000313" key="1">
    <source>
        <dbReference type="EMBL" id="PCS08653.1"/>
    </source>
</evidence>
<dbReference type="EMBL" id="JXJW01000002">
    <property type="protein sequence ID" value="PCS08653.1"/>
    <property type="molecule type" value="Genomic_DNA"/>
</dbReference>
<gene>
    <name evidence="1" type="ORF">RU86_GL001037</name>
</gene>
<protein>
    <submittedName>
        <fullName evidence="1">Uncharacterized protein</fullName>
    </submittedName>
</protein>
<keyword evidence="2" id="KW-1185">Reference proteome</keyword>
<proteinExistence type="predicted"/>
<accession>A0A2A5S5D0</accession>
<name>A0A2A5S5D0_9LACT</name>
<organism evidence="1 2">
    <name type="scientific">Pseudolactococcus piscium</name>
    <dbReference type="NCBI Taxonomy" id="1364"/>
    <lineage>
        <taxon>Bacteria</taxon>
        <taxon>Bacillati</taxon>
        <taxon>Bacillota</taxon>
        <taxon>Bacilli</taxon>
        <taxon>Lactobacillales</taxon>
        <taxon>Streptococcaceae</taxon>
        <taxon>Pseudolactococcus</taxon>
    </lineage>
</organism>
<comment type="caution">
    <text evidence="1">The sequence shown here is derived from an EMBL/GenBank/DDBJ whole genome shotgun (WGS) entry which is preliminary data.</text>
</comment>
<sequence length="57" mass="6783">MLATSEFKNELRDNYRNNLRSESIWIEIELDISKLKNDISDAELASDELRSQFMLEF</sequence>
<evidence type="ECO:0000313" key="2">
    <source>
        <dbReference type="Proteomes" id="UP000218282"/>
    </source>
</evidence>
<dbReference type="AlphaFoldDB" id="A0A2A5S5D0"/>
<dbReference type="Proteomes" id="UP000218282">
    <property type="component" value="Unassembled WGS sequence"/>
</dbReference>